<sequence length="293" mass="33709">YKPLTHPREFRFLILQQGQIDDPIYCNLVHKNFSALALVEYEAISYTGPTRLEINTSKTIYLGGFPFSVTYNCEVVLKRVRTRGRLRIWIDAVCINQDDINERSYQVNLMPNIYSLAEKVFVYPGELSDEETKTLEPLEPYEVRETARLRRPFVSIEDPNSFGCSKRNDIAPFLFKRRYFSRVLILQEVSLAKEAVVICDRYEIFLDFFRACVGAHGSLGPTVLTIEPRKFRQESDLLDLLDYASPRDATDPRDKVFGVFGMIPLARQTFGLIANYNATTEATYTDIALRIAD</sequence>
<feature type="non-terminal residue" evidence="2">
    <location>
        <position position="293"/>
    </location>
</feature>
<dbReference type="InterPro" id="IPR010730">
    <property type="entry name" value="HET"/>
</dbReference>
<dbReference type="Proteomes" id="UP001301958">
    <property type="component" value="Unassembled WGS sequence"/>
</dbReference>
<feature type="non-terminal residue" evidence="2">
    <location>
        <position position="1"/>
    </location>
</feature>
<dbReference type="PANTHER" id="PTHR24148:SF73">
    <property type="entry name" value="HET DOMAIN PROTEIN (AFU_ORTHOLOGUE AFUA_8G01020)"/>
    <property type="match status" value="1"/>
</dbReference>
<dbReference type="EMBL" id="MU865421">
    <property type="protein sequence ID" value="KAK4223612.1"/>
    <property type="molecule type" value="Genomic_DNA"/>
</dbReference>
<proteinExistence type="predicted"/>
<feature type="domain" description="Heterokaryon incompatibility" evidence="1">
    <location>
        <begin position="41"/>
        <end position="188"/>
    </location>
</feature>
<evidence type="ECO:0000259" key="1">
    <source>
        <dbReference type="Pfam" id="PF06985"/>
    </source>
</evidence>
<dbReference type="AlphaFoldDB" id="A0AAN7BI24"/>
<reference evidence="2" key="1">
    <citation type="journal article" date="2023" name="Mol. Phylogenet. Evol.">
        <title>Genome-scale phylogeny and comparative genomics of the fungal order Sordariales.</title>
        <authorList>
            <person name="Hensen N."/>
            <person name="Bonometti L."/>
            <person name="Westerberg I."/>
            <person name="Brannstrom I.O."/>
            <person name="Guillou S."/>
            <person name="Cros-Aarteil S."/>
            <person name="Calhoun S."/>
            <person name="Haridas S."/>
            <person name="Kuo A."/>
            <person name="Mondo S."/>
            <person name="Pangilinan J."/>
            <person name="Riley R."/>
            <person name="LaButti K."/>
            <person name="Andreopoulos B."/>
            <person name="Lipzen A."/>
            <person name="Chen C."/>
            <person name="Yan M."/>
            <person name="Daum C."/>
            <person name="Ng V."/>
            <person name="Clum A."/>
            <person name="Steindorff A."/>
            <person name="Ohm R.A."/>
            <person name="Martin F."/>
            <person name="Silar P."/>
            <person name="Natvig D.O."/>
            <person name="Lalanne C."/>
            <person name="Gautier V."/>
            <person name="Ament-Velasquez S.L."/>
            <person name="Kruys A."/>
            <person name="Hutchinson M.I."/>
            <person name="Powell A.J."/>
            <person name="Barry K."/>
            <person name="Miller A.N."/>
            <person name="Grigoriev I.V."/>
            <person name="Debuchy R."/>
            <person name="Gladieux P."/>
            <person name="Hiltunen Thoren M."/>
            <person name="Johannesson H."/>
        </authorList>
    </citation>
    <scope>NUCLEOTIDE SEQUENCE</scope>
    <source>
        <strain evidence="2">CBS 990.96</strain>
    </source>
</reference>
<evidence type="ECO:0000313" key="2">
    <source>
        <dbReference type="EMBL" id="KAK4223612.1"/>
    </source>
</evidence>
<dbReference type="InterPro" id="IPR052895">
    <property type="entry name" value="HetReg/Transcr_Mod"/>
</dbReference>
<comment type="caution">
    <text evidence="2">The sequence shown here is derived from an EMBL/GenBank/DDBJ whole genome shotgun (WGS) entry which is preliminary data.</text>
</comment>
<dbReference type="Pfam" id="PF06985">
    <property type="entry name" value="HET"/>
    <property type="match status" value="1"/>
</dbReference>
<keyword evidence="3" id="KW-1185">Reference proteome</keyword>
<organism evidence="2 3">
    <name type="scientific">Podospora fimiseda</name>
    <dbReference type="NCBI Taxonomy" id="252190"/>
    <lineage>
        <taxon>Eukaryota</taxon>
        <taxon>Fungi</taxon>
        <taxon>Dikarya</taxon>
        <taxon>Ascomycota</taxon>
        <taxon>Pezizomycotina</taxon>
        <taxon>Sordariomycetes</taxon>
        <taxon>Sordariomycetidae</taxon>
        <taxon>Sordariales</taxon>
        <taxon>Podosporaceae</taxon>
        <taxon>Podospora</taxon>
    </lineage>
</organism>
<accession>A0AAN7BI24</accession>
<gene>
    <name evidence="2" type="ORF">QBC38DRAFT_349033</name>
</gene>
<evidence type="ECO:0000313" key="3">
    <source>
        <dbReference type="Proteomes" id="UP001301958"/>
    </source>
</evidence>
<protein>
    <submittedName>
        <fullName evidence="2">Heterokaryon incompatibility protein-domain-containing protein</fullName>
    </submittedName>
</protein>
<name>A0AAN7BI24_9PEZI</name>
<reference evidence="2" key="2">
    <citation type="submission" date="2023-05" db="EMBL/GenBank/DDBJ databases">
        <authorList>
            <consortium name="Lawrence Berkeley National Laboratory"/>
            <person name="Steindorff A."/>
            <person name="Hensen N."/>
            <person name="Bonometti L."/>
            <person name="Westerberg I."/>
            <person name="Brannstrom I.O."/>
            <person name="Guillou S."/>
            <person name="Cros-Aarteil S."/>
            <person name="Calhoun S."/>
            <person name="Haridas S."/>
            <person name="Kuo A."/>
            <person name="Mondo S."/>
            <person name="Pangilinan J."/>
            <person name="Riley R."/>
            <person name="Labutti K."/>
            <person name="Andreopoulos B."/>
            <person name="Lipzen A."/>
            <person name="Chen C."/>
            <person name="Yanf M."/>
            <person name="Daum C."/>
            <person name="Ng V."/>
            <person name="Clum A."/>
            <person name="Ohm R."/>
            <person name="Martin F."/>
            <person name="Silar P."/>
            <person name="Natvig D."/>
            <person name="Lalanne C."/>
            <person name="Gautier V."/>
            <person name="Ament-Velasquez S.L."/>
            <person name="Kruys A."/>
            <person name="Hutchinson M.I."/>
            <person name="Powell A.J."/>
            <person name="Barry K."/>
            <person name="Miller A.N."/>
            <person name="Grigoriev I.V."/>
            <person name="Debuchy R."/>
            <person name="Gladieux P."/>
            <person name="Thoren M.H."/>
            <person name="Johannesson H."/>
        </authorList>
    </citation>
    <scope>NUCLEOTIDE SEQUENCE</scope>
    <source>
        <strain evidence="2">CBS 990.96</strain>
    </source>
</reference>
<dbReference type="PANTHER" id="PTHR24148">
    <property type="entry name" value="ANKYRIN REPEAT DOMAIN-CONTAINING PROTEIN 39 HOMOLOG-RELATED"/>
    <property type="match status" value="1"/>
</dbReference>